<accession>A0ABQ1LBE4</accession>
<keyword evidence="2" id="KW-1185">Reference proteome</keyword>
<protein>
    <recommendedName>
        <fullName evidence="3">TolB-like 6-blade propeller-like</fullName>
    </recommendedName>
</protein>
<proteinExistence type="predicted"/>
<dbReference type="InterPro" id="IPR011044">
    <property type="entry name" value="Quino_amine_DH_bsu"/>
</dbReference>
<gene>
    <name evidence="1" type="ORF">GCM10011386_12860</name>
</gene>
<name>A0ABQ1LBE4_9SPHI</name>
<evidence type="ECO:0008006" key="3">
    <source>
        <dbReference type="Google" id="ProtNLM"/>
    </source>
</evidence>
<comment type="caution">
    <text evidence="1">The sequence shown here is derived from an EMBL/GenBank/DDBJ whole genome shotgun (WGS) entry which is preliminary data.</text>
</comment>
<dbReference type="Pfam" id="PF15869">
    <property type="entry name" value="TolB_like"/>
    <property type="match status" value="1"/>
</dbReference>
<evidence type="ECO:0000313" key="2">
    <source>
        <dbReference type="Proteomes" id="UP000597338"/>
    </source>
</evidence>
<reference evidence="2" key="1">
    <citation type="journal article" date="2019" name="Int. J. Syst. Evol. Microbiol.">
        <title>The Global Catalogue of Microorganisms (GCM) 10K type strain sequencing project: providing services to taxonomists for standard genome sequencing and annotation.</title>
        <authorList>
            <consortium name="The Broad Institute Genomics Platform"/>
            <consortium name="The Broad Institute Genome Sequencing Center for Infectious Disease"/>
            <person name="Wu L."/>
            <person name="Ma J."/>
        </authorList>
    </citation>
    <scope>NUCLEOTIDE SEQUENCE [LARGE SCALE GENOMIC DNA]</scope>
    <source>
        <strain evidence="2">CGMCC 1.15342</strain>
    </source>
</reference>
<dbReference type="RefSeq" id="WP_188748728.1">
    <property type="nucleotide sequence ID" value="NZ_BMIK01000003.1"/>
</dbReference>
<dbReference type="EMBL" id="BMIK01000003">
    <property type="protein sequence ID" value="GGC22348.1"/>
    <property type="molecule type" value="Genomic_DNA"/>
</dbReference>
<evidence type="ECO:0000313" key="1">
    <source>
        <dbReference type="EMBL" id="GGC22348.1"/>
    </source>
</evidence>
<dbReference type="SUPFAM" id="SSF50969">
    <property type="entry name" value="YVTN repeat-like/Quinoprotein amine dehydrogenase"/>
    <property type="match status" value="1"/>
</dbReference>
<organism evidence="1 2">
    <name type="scientific">Parapedobacter defluvii</name>
    <dbReference type="NCBI Taxonomy" id="2045106"/>
    <lineage>
        <taxon>Bacteria</taxon>
        <taxon>Pseudomonadati</taxon>
        <taxon>Bacteroidota</taxon>
        <taxon>Sphingobacteriia</taxon>
        <taxon>Sphingobacteriales</taxon>
        <taxon>Sphingobacteriaceae</taxon>
        <taxon>Parapedobacter</taxon>
    </lineage>
</organism>
<sequence length="347" mass="39919">MNIVIPTLGLFVLSIVNSCGKSESFSDVKFPETISLIGKERTIPDVYLKYPFRVRLHGTSLYIMDIHPIDYYCHEFAYPSMEHKRSFVKRGEAPNEFLDAENIRLDNQGRFWVLDANRKKIARFGEADVSAPEEAIPLDEGLIRTLDFDLLNDSTFVVPDYTGLHRLLFVNRDGRVVRSLFNIPAASHNNTRDADFPLAQAWRSFLHYNADHGILAMVTQLGQVLEIYDIRNERTLNIVKPTGMEPQFVTRGDYAVPTGIMGYSDVHIGKKHIYAIFWGRSFDDIKQQKEIREGGRYIHVFDLQGNPVRQYVLDRYITGFHIDEENKKIIGLDVNADQPLVEYTYLP</sequence>
<dbReference type="Proteomes" id="UP000597338">
    <property type="component" value="Unassembled WGS sequence"/>
</dbReference>